<accession>A0A1M6XS83</accession>
<reference evidence="1 3" key="1">
    <citation type="submission" date="2016-07" db="EMBL/GenBank/DDBJ databases">
        <authorList>
            <person name="Jeong J.-J."/>
            <person name="Kim D.W."/>
            <person name="Sang M.K."/>
            <person name="Choi I.-G."/>
            <person name="Kim K.D."/>
        </authorList>
    </citation>
    <scope>NUCLEOTIDE SEQUENCE [LARGE SCALE GENOMIC DNA]</scope>
    <source>
        <strain evidence="1 3">C-26</strain>
    </source>
</reference>
<sequence>MRKLFTRLNWFLIPSVIIFSCSKDKEKKELSQTKSDAISTKTVTSGSIAAPSASVKEIKKNPADFVPKGYRIFEKSFGDLNKDGLEDCMLVIKKIDAANIVNHEYRGKLDMNRRGIIVLLKNQNGYQLAAENNNCFSSENEDGGAYFSPELIVEAEKGNLIIHYAHGKYGYWRYIFRYQNSGFELIGYDESSNTGPLVNSTTSINFSTKKKRKDININEEAEGGDEIFETTWNNIKITKLLNLTEIRDFDELEMSY</sequence>
<protein>
    <recommendedName>
        <fullName evidence="5">Lipoprotein</fullName>
    </recommendedName>
</protein>
<proteinExistence type="predicted"/>
<evidence type="ECO:0008006" key="5">
    <source>
        <dbReference type="Google" id="ProtNLM"/>
    </source>
</evidence>
<evidence type="ECO:0000313" key="2">
    <source>
        <dbReference type="EMBL" id="SHL08880.1"/>
    </source>
</evidence>
<gene>
    <name evidence="1" type="ORF">BBH99_13890</name>
    <name evidence="2" type="ORF">SAMN05444407_102200</name>
</gene>
<dbReference type="EMBL" id="FRBM01000002">
    <property type="protein sequence ID" value="SHL08880.1"/>
    <property type="molecule type" value="Genomic_DNA"/>
</dbReference>
<dbReference type="RefSeq" id="WP_066699924.1">
    <property type="nucleotide sequence ID" value="NZ_FRBM01000002.1"/>
</dbReference>
<dbReference type="Proteomes" id="UP000093508">
    <property type="component" value="Unassembled WGS sequence"/>
</dbReference>
<evidence type="ECO:0000313" key="3">
    <source>
        <dbReference type="Proteomes" id="UP000093508"/>
    </source>
</evidence>
<dbReference type="STRING" id="1423959.SAMN05444407_102200"/>
<evidence type="ECO:0000313" key="4">
    <source>
        <dbReference type="Proteomes" id="UP000184069"/>
    </source>
</evidence>
<dbReference type="AlphaFoldDB" id="A0A1M6XS83"/>
<keyword evidence="3" id="KW-1185">Reference proteome</keyword>
<dbReference type="OrthoDB" id="86940at2"/>
<evidence type="ECO:0000313" key="1">
    <source>
        <dbReference type="EMBL" id="OCA71041.1"/>
    </source>
</evidence>
<organism evidence="2 4">
    <name type="scientific">Chryseobacterium contaminans</name>
    <dbReference type="NCBI Taxonomy" id="1423959"/>
    <lineage>
        <taxon>Bacteria</taxon>
        <taxon>Pseudomonadati</taxon>
        <taxon>Bacteroidota</taxon>
        <taxon>Flavobacteriia</taxon>
        <taxon>Flavobacteriales</taxon>
        <taxon>Weeksellaceae</taxon>
        <taxon>Chryseobacterium group</taxon>
        <taxon>Chryseobacterium</taxon>
    </lineage>
</organism>
<name>A0A1M6XS83_9FLAO</name>
<dbReference type="Proteomes" id="UP000184069">
    <property type="component" value="Unassembled WGS sequence"/>
</dbReference>
<reference evidence="2 4" key="2">
    <citation type="submission" date="2016-11" db="EMBL/GenBank/DDBJ databases">
        <authorList>
            <person name="Jaros S."/>
            <person name="Januszkiewicz K."/>
            <person name="Wedrychowicz H."/>
        </authorList>
    </citation>
    <scope>NUCLEOTIDE SEQUENCE [LARGE SCALE GENOMIC DNA]</scope>
    <source>
        <strain evidence="2 4">DSM 27621</strain>
    </source>
</reference>
<dbReference type="PROSITE" id="PS51257">
    <property type="entry name" value="PROKAR_LIPOPROTEIN"/>
    <property type="match status" value="1"/>
</dbReference>
<dbReference type="EMBL" id="MAYF01000347">
    <property type="protein sequence ID" value="OCA71041.1"/>
    <property type="molecule type" value="Genomic_DNA"/>
</dbReference>